<evidence type="ECO:0000256" key="1">
    <source>
        <dbReference type="SAM" id="MobiDB-lite"/>
    </source>
</evidence>
<reference evidence="2 3" key="2">
    <citation type="submission" date="2018-11" db="EMBL/GenBank/DDBJ databases">
        <authorList>
            <consortium name="Pathogen Informatics"/>
        </authorList>
    </citation>
    <scope>NUCLEOTIDE SEQUENCE [LARGE SCALE GENOMIC DNA]</scope>
</reference>
<gene>
    <name evidence="2" type="ORF">GPUH_LOCUS26719</name>
</gene>
<protein>
    <submittedName>
        <fullName evidence="2 4">Uncharacterized protein</fullName>
    </submittedName>
</protein>
<evidence type="ECO:0000313" key="4">
    <source>
        <dbReference type="WBParaSite" id="GPUH_0002674901-mRNA-1"/>
    </source>
</evidence>
<evidence type="ECO:0000313" key="3">
    <source>
        <dbReference type="Proteomes" id="UP000271098"/>
    </source>
</evidence>
<reference evidence="4" key="1">
    <citation type="submission" date="2016-06" db="UniProtKB">
        <authorList>
            <consortium name="WormBaseParasite"/>
        </authorList>
    </citation>
    <scope>IDENTIFICATION</scope>
</reference>
<dbReference type="WBParaSite" id="GPUH_0002674901-mRNA-1">
    <property type="protein sequence ID" value="GPUH_0002674901-mRNA-1"/>
    <property type="gene ID" value="GPUH_0002674901"/>
</dbReference>
<sequence length="120" mass="13824">MKERDMRSQPTIRMVDPLSELSTDVNNSGCISRKRKVEETSQRSVRPKYCSSGSMPEDSLAFRNARKEAANAANTSPNRFVKKEIDDNGDLPEENRALDKKIKKKYIWVRFSAFCCAFWL</sequence>
<evidence type="ECO:0000313" key="2">
    <source>
        <dbReference type="EMBL" id="VDN49347.1"/>
    </source>
</evidence>
<dbReference type="EMBL" id="UYRT01113382">
    <property type="protein sequence ID" value="VDN49347.1"/>
    <property type="molecule type" value="Genomic_DNA"/>
</dbReference>
<accession>A0A183F0H8</accession>
<proteinExistence type="predicted"/>
<dbReference type="AlphaFoldDB" id="A0A183F0H8"/>
<keyword evidence="3" id="KW-1185">Reference proteome</keyword>
<name>A0A183F0H8_9BILA</name>
<dbReference type="Proteomes" id="UP000271098">
    <property type="component" value="Unassembled WGS sequence"/>
</dbReference>
<organism evidence="4">
    <name type="scientific">Gongylonema pulchrum</name>
    <dbReference type="NCBI Taxonomy" id="637853"/>
    <lineage>
        <taxon>Eukaryota</taxon>
        <taxon>Metazoa</taxon>
        <taxon>Ecdysozoa</taxon>
        <taxon>Nematoda</taxon>
        <taxon>Chromadorea</taxon>
        <taxon>Rhabditida</taxon>
        <taxon>Spirurina</taxon>
        <taxon>Spiruromorpha</taxon>
        <taxon>Spiruroidea</taxon>
        <taxon>Gongylonematidae</taxon>
        <taxon>Gongylonema</taxon>
    </lineage>
</organism>
<feature type="region of interest" description="Disordered" evidence="1">
    <location>
        <begin position="34"/>
        <end position="56"/>
    </location>
</feature>